<proteinExistence type="predicted"/>
<feature type="region of interest" description="Disordered" evidence="1">
    <location>
        <begin position="305"/>
        <end position="337"/>
    </location>
</feature>
<name>A0ABR9ZVZ4_9FIRM</name>
<dbReference type="Proteomes" id="UP000614200">
    <property type="component" value="Unassembled WGS sequence"/>
</dbReference>
<dbReference type="PANTHER" id="PTHR38731:SF1">
    <property type="entry name" value="FECR PROTEIN DOMAIN-CONTAINING PROTEIN"/>
    <property type="match status" value="1"/>
</dbReference>
<evidence type="ECO:0000259" key="2">
    <source>
        <dbReference type="Pfam" id="PF04773"/>
    </source>
</evidence>
<sequence length="1475" mass="160732">MKRKAFAVTLVILIIFMGIPLDFAVKYKTASVVEVTGMVTILKAGGEKAFTPEVDTVLEHGDRIVTGKGASIALQIDTDKYIKVGEKTYMSLSELMSEAESGGDSTNIKLFTGKVWASLSKPLGGDDSFEIETPTAVMGAKGTKFFVKYVISPTEAQKEKSSTELVVLEGKVSMKTQVQKQGEGDEPAATQDVELLASANETLLLNPELVQGISDEITNRLNSGEAIEQINIQEVVSKVGKAKQIEVRDLDLFVLEIVADEPEAFEPNLTQDLEQIIEQKKQELPSEPEPDEGVNKIIYDELSDEDNAEPPKAPTTPNTPDNPNTSNTPSDDDNDKTDALTVTKVEIVDAVYDDGIADHIVVTFNQDVKDSTYSASSGAYIESSDLIGTLRTSSISRDQIPGVNDKVNDSILVFELNTTEKPVNTIPVAYLNIPHAGMIQSVSGASLGTVTNLSVVDKIAPVIVGSMISLEGAAGDKYVKIIYSEPITNDSLDLLGYVKIAANSETLYSAAQTIGYEKKSDDPFYVEAKKLDYPTVRYVKNAAIEGYEHICLKMNSEVPFYISDANGNQRLLQRDVPLLGLSMDTQKAMVSGVTVKTLTANKDYLFTVELNDYLYAEQLDSSVYMNQSLLKGTFSNSTTEFTDFQYLFGKTDQIKLVFHVTVFEGSLSDNDSVTIDYSYLYDLFGHAVTDYFDDAEQITRIYSYDSAEDTWAIGAPPAAPFYATSAATIDANSDGLVDHLQVTFNSPVDDSTFVASKGIVLQSENRLDPVDDSRIVTNLTGAYTDDQDDAVIYVKLDHSSSSIQYNTGALGLLTIPSGTFKSKEGALNNATESLLTIDRAAPVLVAGRYDFNGLRDAKSIWLVFSEPLAGNSLETPDFRILNNNTGQHSEAYPIAFGKMNQNVGYLGNEVKLEGLDSDTILHMIEYVTAEQSTFFYCSDGLTIEDASENQTVLTGQKIALTGSVVDTFKTAVKSVDVKDLGSNQYKISLIFDDYLSYDSATSYMGMLNEVVTYMDGYSNMSVVSNSYNASVSADISLSFVVQLEVPLLTTDHFSIDITGLYDYKNAQTWATNDNVDRTKFDIIYDSGWTFDAPYLSLLEANTLDFDSNGRVDYIELTFNKAVKDDTFKDVGAIVNSSSMSVATSAIKVLDGEESFNFPMDQPDDTKIYFEVAESVAGNTDAVGILDIPYAGMIESLTGLVLPATNAVQIKDKAKPVLMDLEIDLSLPLDEKYIALKFSEPLNESDTVDVSNLKLMSSGIYASNPIDLYGTTSVLGDQIFVKPLELGSVEDTTPSFISRLSKYLYDSNTPTGGSASIRLYSGFTISSANDEDYALPAEYEYPYGGPAASSIKRINETSAVSSITQVTSGSSVIVTLTYDDYLESWNHSASAYIPATVNVNTGNFGVMSQKVGSDHKSLEIELCSMPQNGDFIVISQVRNITNSYGDDANANANTTPIYAQAIAIRFDGTEWHSEPY</sequence>
<dbReference type="EMBL" id="JADKNH010000010">
    <property type="protein sequence ID" value="MBF4694627.1"/>
    <property type="molecule type" value="Genomic_DNA"/>
</dbReference>
<evidence type="ECO:0000256" key="1">
    <source>
        <dbReference type="SAM" id="MobiDB-lite"/>
    </source>
</evidence>
<gene>
    <name evidence="3" type="ORF">ISU02_16060</name>
</gene>
<dbReference type="PANTHER" id="PTHR38731">
    <property type="entry name" value="LIPL45-RELATED LIPOPROTEIN-RELATED"/>
    <property type="match status" value="1"/>
</dbReference>
<reference evidence="3 4" key="1">
    <citation type="submission" date="2020-11" db="EMBL/GenBank/DDBJ databases">
        <title>Fusibacter basophilias sp. nov.</title>
        <authorList>
            <person name="Qiu D."/>
        </authorList>
    </citation>
    <scope>NUCLEOTIDE SEQUENCE [LARGE SCALE GENOMIC DNA]</scope>
    <source>
        <strain evidence="3 4">Q10-2</strain>
    </source>
</reference>
<keyword evidence="4" id="KW-1185">Reference proteome</keyword>
<dbReference type="Pfam" id="PF04773">
    <property type="entry name" value="FecR"/>
    <property type="match status" value="1"/>
</dbReference>
<feature type="domain" description="FecR protein" evidence="2">
    <location>
        <begin position="62"/>
        <end position="172"/>
    </location>
</feature>
<evidence type="ECO:0000313" key="4">
    <source>
        <dbReference type="Proteomes" id="UP000614200"/>
    </source>
</evidence>
<organism evidence="3 4">
    <name type="scientific">Fusibacter ferrireducens</name>
    <dbReference type="NCBI Taxonomy" id="2785058"/>
    <lineage>
        <taxon>Bacteria</taxon>
        <taxon>Bacillati</taxon>
        <taxon>Bacillota</taxon>
        <taxon>Clostridia</taxon>
        <taxon>Eubacteriales</taxon>
        <taxon>Eubacteriales Family XII. Incertae Sedis</taxon>
        <taxon>Fusibacter</taxon>
    </lineage>
</organism>
<dbReference type="RefSeq" id="WP_194702869.1">
    <property type="nucleotide sequence ID" value="NZ_JADKNH010000010.1"/>
</dbReference>
<feature type="compositionally biased region" description="Low complexity" evidence="1">
    <location>
        <begin position="315"/>
        <end position="329"/>
    </location>
</feature>
<dbReference type="InterPro" id="IPR006860">
    <property type="entry name" value="FecR"/>
</dbReference>
<accession>A0ABR9ZVZ4</accession>
<comment type="caution">
    <text evidence="3">The sequence shown here is derived from an EMBL/GenBank/DDBJ whole genome shotgun (WGS) entry which is preliminary data.</text>
</comment>
<dbReference type="Gene3D" id="2.60.120.1440">
    <property type="match status" value="1"/>
</dbReference>
<protein>
    <submittedName>
        <fullName evidence="3">FecR domain-containing protein</fullName>
    </submittedName>
</protein>
<evidence type="ECO:0000313" key="3">
    <source>
        <dbReference type="EMBL" id="MBF4694627.1"/>
    </source>
</evidence>